<dbReference type="PRINTS" id="PR01438">
    <property type="entry name" value="UNVRSLSTRESS"/>
</dbReference>
<protein>
    <submittedName>
        <fullName evidence="3">Universal stress protein</fullName>
    </submittedName>
</protein>
<dbReference type="InterPro" id="IPR006016">
    <property type="entry name" value="UspA"/>
</dbReference>
<dbReference type="SUPFAM" id="SSF52402">
    <property type="entry name" value="Adenine nucleotide alpha hydrolases-like"/>
    <property type="match status" value="1"/>
</dbReference>
<sequence length="137" mass="15019">MYKSILLAADGSDNSYRAAKEVLNLCSDNTTVTILTVESIDESVDNVLHSVEGQGAGDKRKKKLQKITELFDSNNIRYTVRIEKGEPKEKVVESANSGQYEIVVLGTRGLNGLQEMVLGSVSHKVAKRSEIPVLIVK</sequence>
<feature type="domain" description="UspA" evidence="2">
    <location>
        <begin position="1"/>
        <end position="137"/>
    </location>
</feature>
<dbReference type="RefSeq" id="WP_099579649.1">
    <property type="nucleotide sequence ID" value="NZ_MJBI02000001.1"/>
</dbReference>
<dbReference type="Gene3D" id="3.40.50.620">
    <property type="entry name" value="HUPs"/>
    <property type="match status" value="1"/>
</dbReference>
<reference evidence="3 4" key="1">
    <citation type="journal article" date="2018" name="Front. Microbiol.">
        <title>Description and Comparative Genomics of Macrococcus caseolyticus subsp. hominis subsp. nov., Macrococcus goetzii sp. nov., Macrococcus epidermidis sp. nov., and Macrococcus bohemicus sp. nov., Novel Macrococci From Human Clinical Material With Virulence Potential and Suspected Uptake of Foreign DNA by Natural Transformation.</title>
        <authorList>
            <person name="Maslanova I."/>
            <person name="Wertheimer Z."/>
            <person name="Sedlacek I."/>
            <person name="Svec P."/>
            <person name="Indrakova A."/>
            <person name="Kovarovic V."/>
            <person name="Schumann P."/>
            <person name="Sproer C."/>
            <person name="Kralova S."/>
            <person name="Sedo O."/>
            <person name="Kristofova L."/>
            <person name="Vrbovska V."/>
            <person name="Fuzik T."/>
            <person name="Petras P."/>
            <person name="Zdrahal Z."/>
            <person name="Ruzickova V."/>
            <person name="Doskar J."/>
            <person name="Pantucek R."/>
        </authorList>
    </citation>
    <scope>NUCLEOTIDE SEQUENCE [LARGE SCALE GENOMIC DNA]</scope>
    <source>
        <strain evidence="3 4">CCM 4927</strain>
    </source>
</reference>
<dbReference type="PANTHER" id="PTHR46268:SF6">
    <property type="entry name" value="UNIVERSAL STRESS PROTEIN UP12"/>
    <property type="match status" value="1"/>
</dbReference>
<evidence type="ECO:0000313" key="4">
    <source>
        <dbReference type="Proteomes" id="UP000229523"/>
    </source>
</evidence>
<gene>
    <name evidence="3" type="ORF">BFS35_000095</name>
</gene>
<organism evidence="3 4">
    <name type="scientific">Macrococcoides goetzii</name>
    <dbReference type="NCBI Taxonomy" id="1891097"/>
    <lineage>
        <taxon>Bacteria</taxon>
        <taxon>Bacillati</taxon>
        <taxon>Bacillota</taxon>
        <taxon>Bacilli</taxon>
        <taxon>Bacillales</taxon>
        <taxon>Staphylococcaceae</taxon>
        <taxon>Macrococcoides</taxon>
    </lineage>
</organism>
<dbReference type="EMBL" id="MJBI02000001">
    <property type="protein sequence ID" value="RAI82121.1"/>
    <property type="molecule type" value="Genomic_DNA"/>
</dbReference>
<dbReference type="Pfam" id="PF00582">
    <property type="entry name" value="Usp"/>
    <property type="match status" value="1"/>
</dbReference>
<keyword evidence="4" id="KW-1185">Reference proteome</keyword>
<dbReference type="PANTHER" id="PTHR46268">
    <property type="entry name" value="STRESS RESPONSE PROTEIN NHAX"/>
    <property type="match status" value="1"/>
</dbReference>
<dbReference type="Proteomes" id="UP000229523">
    <property type="component" value="Unassembled WGS sequence"/>
</dbReference>
<dbReference type="InterPro" id="IPR014729">
    <property type="entry name" value="Rossmann-like_a/b/a_fold"/>
</dbReference>
<comment type="caution">
    <text evidence="3">The sequence shown here is derived from an EMBL/GenBank/DDBJ whole genome shotgun (WGS) entry which is preliminary data.</text>
</comment>
<accession>A0A2G5NNS3</accession>
<name>A0A2G5NNS3_9STAP</name>
<dbReference type="InterPro" id="IPR006015">
    <property type="entry name" value="Universal_stress_UspA"/>
</dbReference>
<dbReference type="AlphaFoldDB" id="A0A2G5NNS3"/>
<proteinExistence type="inferred from homology"/>
<dbReference type="CDD" id="cd00293">
    <property type="entry name" value="USP-like"/>
    <property type="match status" value="1"/>
</dbReference>
<evidence type="ECO:0000259" key="2">
    <source>
        <dbReference type="Pfam" id="PF00582"/>
    </source>
</evidence>
<comment type="similarity">
    <text evidence="1">Belongs to the universal stress protein A family.</text>
</comment>
<evidence type="ECO:0000313" key="3">
    <source>
        <dbReference type="EMBL" id="RAI82121.1"/>
    </source>
</evidence>
<evidence type="ECO:0000256" key="1">
    <source>
        <dbReference type="ARBA" id="ARBA00008791"/>
    </source>
</evidence>